<dbReference type="Pfam" id="PF00072">
    <property type="entry name" value="Response_reg"/>
    <property type="match status" value="1"/>
</dbReference>
<dbReference type="GO" id="GO:0000160">
    <property type="term" value="P:phosphorelay signal transduction system"/>
    <property type="evidence" value="ECO:0007669"/>
    <property type="project" value="InterPro"/>
</dbReference>
<sequence>MADNKRILVVEDDLEVLSMLRDYLQYVGYEVITAEDGLKGMKALKEGQFDLVITDLTMPYVSGIGLITIIKREHPEVPVIAITGFGYYAEELAHEKKADYILSKPFDIEELRQVITRLLQE</sequence>
<protein>
    <submittedName>
        <fullName evidence="2">Response regulator</fullName>
    </submittedName>
</protein>
<dbReference type="InterPro" id="IPR011006">
    <property type="entry name" value="CheY-like_superfamily"/>
</dbReference>
<name>A0A6G7PYK1_9BACT</name>
<dbReference type="EMBL" id="CP048877">
    <property type="protein sequence ID" value="QIJ72775.1"/>
    <property type="molecule type" value="Genomic_DNA"/>
</dbReference>
<dbReference type="InterPro" id="IPR050595">
    <property type="entry name" value="Bact_response_regulator"/>
</dbReference>
<evidence type="ECO:0000313" key="3">
    <source>
        <dbReference type="Proteomes" id="UP000502179"/>
    </source>
</evidence>
<dbReference type="Proteomes" id="UP000502179">
    <property type="component" value="Chromosome"/>
</dbReference>
<reference evidence="2 3" key="1">
    <citation type="submission" date="2020-02" db="EMBL/GenBank/DDBJ databases">
        <title>Genome analysis of Thermosulfuriphilus ammonigenes ST65T, an anaerobic thermophilic chemolithoautotrophic bacterium isolated from a deep-sea hydrothermal vent.</title>
        <authorList>
            <person name="Slobodkina G."/>
            <person name="Allioux M."/>
            <person name="Merkel A."/>
            <person name="Alain K."/>
            <person name="Jebbar M."/>
            <person name="Slobodkin A."/>
        </authorList>
    </citation>
    <scope>NUCLEOTIDE SEQUENCE [LARGE SCALE GENOMIC DNA]</scope>
    <source>
        <strain evidence="2 3">ST65</strain>
    </source>
</reference>
<dbReference type="KEGG" id="tav:G4V39_11020"/>
<dbReference type="PANTHER" id="PTHR44591:SF3">
    <property type="entry name" value="RESPONSE REGULATORY DOMAIN-CONTAINING PROTEIN"/>
    <property type="match status" value="1"/>
</dbReference>
<keyword evidence="3" id="KW-1185">Reference proteome</keyword>
<dbReference type="Gene3D" id="3.40.50.2300">
    <property type="match status" value="1"/>
</dbReference>
<dbReference type="PROSITE" id="PS50110">
    <property type="entry name" value="RESPONSE_REGULATORY"/>
    <property type="match status" value="1"/>
</dbReference>
<dbReference type="InterPro" id="IPR001789">
    <property type="entry name" value="Sig_transdc_resp-reg_receiver"/>
</dbReference>
<evidence type="ECO:0000256" key="1">
    <source>
        <dbReference type="ARBA" id="ARBA00022553"/>
    </source>
</evidence>
<proteinExistence type="predicted"/>
<dbReference type="AlphaFoldDB" id="A0A6G7PYK1"/>
<dbReference type="PANTHER" id="PTHR44591">
    <property type="entry name" value="STRESS RESPONSE REGULATOR PROTEIN 1"/>
    <property type="match status" value="1"/>
</dbReference>
<dbReference type="SUPFAM" id="SSF52172">
    <property type="entry name" value="CheY-like"/>
    <property type="match status" value="1"/>
</dbReference>
<organism evidence="2 3">
    <name type="scientific">Thermosulfuriphilus ammonigenes</name>
    <dbReference type="NCBI Taxonomy" id="1936021"/>
    <lineage>
        <taxon>Bacteria</taxon>
        <taxon>Pseudomonadati</taxon>
        <taxon>Thermodesulfobacteriota</taxon>
        <taxon>Thermodesulfobacteria</taxon>
        <taxon>Thermodesulfobacteriales</taxon>
        <taxon>Thermodesulfobacteriaceae</taxon>
        <taxon>Thermosulfuriphilus</taxon>
    </lineage>
</organism>
<dbReference type="SMART" id="SM00448">
    <property type="entry name" value="REC"/>
    <property type="match status" value="1"/>
</dbReference>
<dbReference type="RefSeq" id="WP_166032990.1">
    <property type="nucleotide sequence ID" value="NZ_CP048877.1"/>
</dbReference>
<gene>
    <name evidence="2" type="ORF">G4V39_11020</name>
</gene>
<evidence type="ECO:0000313" key="2">
    <source>
        <dbReference type="EMBL" id="QIJ72775.1"/>
    </source>
</evidence>
<keyword evidence="1" id="KW-0597">Phosphoprotein</keyword>
<accession>A0A6G7PYK1</accession>